<organism evidence="2 3">
    <name type="scientific">Parabacteroides goldsteinii DSM 19448 = WAL 12034</name>
    <dbReference type="NCBI Taxonomy" id="927665"/>
    <lineage>
        <taxon>Bacteria</taxon>
        <taxon>Pseudomonadati</taxon>
        <taxon>Bacteroidota</taxon>
        <taxon>Bacteroidia</taxon>
        <taxon>Bacteroidales</taxon>
        <taxon>Tannerellaceae</taxon>
        <taxon>Parabacteroides</taxon>
    </lineage>
</organism>
<protein>
    <submittedName>
        <fullName evidence="2">Uncharacterized protein</fullName>
    </submittedName>
</protein>
<evidence type="ECO:0000256" key="1">
    <source>
        <dbReference type="SAM" id="Phobius"/>
    </source>
</evidence>
<name>A0A0F5JJL7_9BACT</name>
<evidence type="ECO:0000313" key="2">
    <source>
        <dbReference type="EMBL" id="KKB57622.1"/>
    </source>
</evidence>
<accession>A0A0F5JJL7</accession>
<dbReference type="Proteomes" id="UP000033047">
    <property type="component" value="Unassembled WGS sequence"/>
</dbReference>
<dbReference type="PATRIC" id="fig|927665.4.peg.1093"/>
<dbReference type="HOGENOM" id="CLU_2992542_0_0_10"/>
<keyword evidence="1" id="KW-1133">Transmembrane helix</keyword>
<dbReference type="AlphaFoldDB" id="A0A0F5JJL7"/>
<feature type="transmembrane region" description="Helical" evidence="1">
    <location>
        <begin position="12"/>
        <end position="31"/>
    </location>
</feature>
<dbReference type="EMBL" id="AQHV01000008">
    <property type="protein sequence ID" value="KKB57622.1"/>
    <property type="molecule type" value="Genomic_DNA"/>
</dbReference>
<keyword evidence="1" id="KW-0812">Transmembrane</keyword>
<proteinExistence type="predicted"/>
<reference evidence="2 3" key="1">
    <citation type="submission" date="2013-04" db="EMBL/GenBank/DDBJ databases">
        <title>The Genome Sequence of Parabacteroides goldsteinii DSM 19448.</title>
        <authorList>
            <consortium name="The Broad Institute Genomics Platform"/>
            <person name="Earl A."/>
            <person name="Ward D."/>
            <person name="Feldgarden M."/>
            <person name="Gevers D."/>
            <person name="Martens E."/>
            <person name="Sakamoto M."/>
            <person name="Benno Y."/>
            <person name="Song Y."/>
            <person name="Liu C."/>
            <person name="Lee J."/>
            <person name="Bolanos M."/>
            <person name="Vaisanen M.L."/>
            <person name="Finegold S.M."/>
            <person name="Walker B."/>
            <person name="Young S."/>
            <person name="Zeng Q."/>
            <person name="Gargeya S."/>
            <person name="Fitzgerald M."/>
            <person name="Haas B."/>
            <person name="Abouelleil A."/>
            <person name="Allen A.W."/>
            <person name="Alvarado L."/>
            <person name="Arachchi H.M."/>
            <person name="Berlin A.M."/>
            <person name="Chapman S.B."/>
            <person name="Gainer-Dewar J."/>
            <person name="Goldberg J."/>
            <person name="Griggs A."/>
            <person name="Gujja S."/>
            <person name="Hansen M."/>
            <person name="Howarth C."/>
            <person name="Imamovic A."/>
            <person name="Ireland A."/>
            <person name="Larimer J."/>
            <person name="McCowan C."/>
            <person name="Murphy C."/>
            <person name="Pearson M."/>
            <person name="Poon T.W."/>
            <person name="Priest M."/>
            <person name="Roberts A."/>
            <person name="Saif S."/>
            <person name="Shea T."/>
            <person name="Sisk P."/>
            <person name="Sykes S."/>
            <person name="Wortman J."/>
            <person name="Nusbaum C."/>
            <person name="Birren B."/>
        </authorList>
    </citation>
    <scope>NUCLEOTIDE SEQUENCE [LARGE SCALE GENOMIC DNA]</scope>
    <source>
        <strain evidence="2 3">DSM 19448</strain>
    </source>
</reference>
<sequence length="57" mass="6488">MLLPPFESFTPLNVILSATSLIVLTFIVNTFDNHTVFCIYICNVNERQKVLMRVLTG</sequence>
<gene>
    <name evidence="2" type="ORF">HMPREF1535_01068</name>
</gene>
<comment type="caution">
    <text evidence="2">The sequence shown here is derived from an EMBL/GenBank/DDBJ whole genome shotgun (WGS) entry which is preliminary data.</text>
</comment>
<keyword evidence="1" id="KW-0472">Membrane</keyword>
<evidence type="ECO:0000313" key="3">
    <source>
        <dbReference type="Proteomes" id="UP000033047"/>
    </source>
</evidence>